<dbReference type="GO" id="GO:0009982">
    <property type="term" value="F:pseudouridine synthase activity"/>
    <property type="evidence" value="ECO:0007669"/>
    <property type="project" value="InterPro"/>
</dbReference>
<dbReference type="SFLD" id="SFLDG00002">
    <property type="entry name" value="C1.7:_P-type_atpase_like"/>
    <property type="match status" value="1"/>
</dbReference>
<feature type="transmembrane region" description="Helical" evidence="11">
    <location>
        <begin position="1183"/>
        <end position="1206"/>
    </location>
</feature>
<dbReference type="InterPro" id="IPR036412">
    <property type="entry name" value="HAD-like_sf"/>
</dbReference>
<evidence type="ECO:0000259" key="13">
    <source>
        <dbReference type="Pfam" id="PF00689"/>
    </source>
</evidence>
<proteinExistence type="predicted"/>
<evidence type="ECO:0000256" key="3">
    <source>
        <dbReference type="ARBA" id="ARBA00022692"/>
    </source>
</evidence>
<dbReference type="Pfam" id="PF01416">
    <property type="entry name" value="PseudoU_synth_1"/>
    <property type="match status" value="1"/>
</dbReference>
<gene>
    <name evidence="15" type="primary">ATP12A</name>
    <name evidence="15" type="ORF">SNEC2469_LOCUS16212</name>
</gene>
<feature type="domain" description="Cation-transporting P-type ATPase C-terminal" evidence="13">
    <location>
        <begin position="1133"/>
        <end position="1322"/>
    </location>
</feature>
<dbReference type="Pfam" id="PF13246">
    <property type="entry name" value="Cation_ATPase"/>
    <property type="match status" value="1"/>
</dbReference>
<dbReference type="GO" id="GO:0006883">
    <property type="term" value="P:intracellular sodium ion homeostasis"/>
    <property type="evidence" value="ECO:0007669"/>
    <property type="project" value="TreeGrafter"/>
</dbReference>
<dbReference type="GO" id="GO:0036376">
    <property type="term" value="P:sodium ion export across plasma membrane"/>
    <property type="evidence" value="ECO:0007669"/>
    <property type="project" value="TreeGrafter"/>
</dbReference>
<feature type="domain" description="Pseudouridine synthase I TruA alpha/beta" evidence="14">
    <location>
        <begin position="555"/>
        <end position="634"/>
    </location>
</feature>
<dbReference type="InterPro" id="IPR059000">
    <property type="entry name" value="ATPase_P-type_domA"/>
</dbReference>
<keyword evidence="8 11" id="KW-0472">Membrane</keyword>
<dbReference type="NCBIfam" id="TIGR01494">
    <property type="entry name" value="ATPase_P-type"/>
    <property type="match status" value="1"/>
</dbReference>
<dbReference type="PRINTS" id="PR00121">
    <property type="entry name" value="NAKATPASE"/>
</dbReference>
<evidence type="ECO:0000256" key="11">
    <source>
        <dbReference type="SAM" id="Phobius"/>
    </source>
</evidence>
<name>A0A812U2H4_9DINO</name>
<accession>A0A812U2H4</accession>
<feature type="region of interest" description="Disordered" evidence="10">
    <location>
        <begin position="1519"/>
        <end position="1603"/>
    </location>
</feature>
<keyword evidence="7 11" id="KW-1133">Transmembrane helix</keyword>
<feature type="compositionally biased region" description="Basic and acidic residues" evidence="10">
    <location>
        <begin position="1519"/>
        <end position="1578"/>
    </location>
</feature>
<keyword evidence="4" id="KW-0547">Nucleotide-binding</keyword>
<dbReference type="GO" id="GO:0003723">
    <property type="term" value="F:RNA binding"/>
    <property type="evidence" value="ECO:0007669"/>
    <property type="project" value="InterPro"/>
</dbReference>
<dbReference type="Gene3D" id="3.40.50.1000">
    <property type="entry name" value="HAD superfamily/HAD-like"/>
    <property type="match status" value="2"/>
</dbReference>
<evidence type="ECO:0000256" key="2">
    <source>
        <dbReference type="ARBA" id="ARBA00022475"/>
    </source>
</evidence>
<keyword evidence="16" id="KW-1185">Reference proteome</keyword>
<protein>
    <submittedName>
        <fullName evidence="15">ATP12A protein</fullName>
    </submittedName>
</protein>
<dbReference type="PROSITE" id="PS00154">
    <property type="entry name" value="ATPASE_E1_E2"/>
    <property type="match status" value="1"/>
</dbReference>
<dbReference type="InterPro" id="IPR006068">
    <property type="entry name" value="ATPase_P-typ_cation-transptr_C"/>
</dbReference>
<dbReference type="SFLD" id="SFLDS00003">
    <property type="entry name" value="Haloacid_Dehalogenase"/>
    <property type="match status" value="1"/>
</dbReference>
<dbReference type="GO" id="GO:0005391">
    <property type="term" value="F:P-type sodium:potassium-exchanging transporter activity"/>
    <property type="evidence" value="ECO:0007669"/>
    <property type="project" value="TreeGrafter"/>
</dbReference>
<dbReference type="InterPro" id="IPR020095">
    <property type="entry name" value="PsdUridine_synth_TruA_C"/>
</dbReference>
<dbReference type="Gene3D" id="3.40.1110.10">
    <property type="entry name" value="Calcium-transporting ATPase, cytoplasmic domain N"/>
    <property type="match status" value="1"/>
</dbReference>
<dbReference type="Pfam" id="PF00122">
    <property type="entry name" value="E1-E2_ATPase"/>
    <property type="match status" value="1"/>
</dbReference>
<evidence type="ECO:0000259" key="12">
    <source>
        <dbReference type="Pfam" id="PF00122"/>
    </source>
</evidence>
<dbReference type="GO" id="GO:0005524">
    <property type="term" value="F:ATP binding"/>
    <property type="evidence" value="ECO:0007669"/>
    <property type="project" value="UniProtKB-KW"/>
</dbReference>
<dbReference type="InterPro" id="IPR023299">
    <property type="entry name" value="ATPase_P-typ_cyto_dom_N"/>
</dbReference>
<reference evidence="15" key="1">
    <citation type="submission" date="2021-02" db="EMBL/GenBank/DDBJ databases">
        <authorList>
            <person name="Dougan E. K."/>
            <person name="Rhodes N."/>
            <person name="Thang M."/>
            <person name="Chan C."/>
        </authorList>
    </citation>
    <scope>NUCLEOTIDE SEQUENCE</scope>
</reference>
<dbReference type="InterPro" id="IPR001757">
    <property type="entry name" value="P_typ_ATPase"/>
</dbReference>
<dbReference type="InterPro" id="IPR023214">
    <property type="entry name" value="HAD_sf"/>
</dbReference>
<dbReference type="GO" id="GO:0030007">
    <property type="term" value="P:intracellular potassium ion homeostasis"/>
    <property type="evidence" value="ECO:0007669"/>
    <property type="project" value="TreeGrafter"/>
</dbReference>
<dbReference type="EMBL" id="CAJNJA010026530">
    <property type="protein sequence ID" value="CAE7561200.1"/>
    <property type="molecule type" value="Genomic_DNA"/>
</dbReference>
<dbReference type="GO" id="GO:0005886">
    <property type="term" value="C:plasma membrane"/>
    <property type="evidence" value="ECO:0007669"/>
    <property type="project" value="UniProtKB-SubCell"/>
</dbReference>
<dbReference type="SUPFAM" id="SSF81660">
    <property type="entry name" value="Metal cation-transporting ATPase, ATP-binding domain N"/>
    <property type="match status" value="1"/>
</dbReference>
<dbReference type="Proteomes" id="UP000601435">
    <property type="component" value="Unassembled WGS sequence"/>
</dbReference>
<evidence type="ECO:0000256" key="5">
    <source>
        <dbReference type="ARBA" id="ARBA00022840"/>
    </source>
</evidence>
<evidence type="ECO:0000256" key="10">
    <source>
        <dbReference type="SAM" id="MobiDB-lite"/>
    </source>
</evidence>
<feature type="domain" description="P-type ATPase A" evidence="12">
    <location>
        <begin position="10"/>
        <end position="109"/>
    </location>
</feature>
<dbReference type="Gene3D" id="3.30.70.580">
    <property type="entry name" value="Pseudouridine synthase I, catalytic domain, N-terminal subdomain"/>
    <property type="match status" value="1"/>
</dbReference>
<dbReference type="GO" id="GO:0016887">
    <property type="term" value="F:ATP hydrolysis activity"/>
    <property type="evidence" value="ECO:0007669"/>
    <property type="project" value="InterPro"/>
</dbReference>
<dbReference type="InterPro" id="IPR020103">
    <property type="entry name" value="PsdUridine_synth_cat_dom_sf"/>
</dbReference>
<keyword evidence="2" id="KW-1003">Cell membrane</keyword>
<dbReference type="PANTHER" id="PTHR43294:SF21">
    <property type="entry name" value="CATION TRANSPORTING ATPASE"/>
    <property type="match status" value="1"/>
</dbReference>
<dbReference type="OrthoDB" id="116380at2759"/>
<dbReference type="PANTHER" id="PTHR43294">
    <property type="entry name" value="SODIUM/POTASSIUM-TRANSPORTING ATPASE SUBUNIT ALPHA"/>
    <property type="match status" value="1"/>
</dbReference>
<dbReference type="InterPro" id="IPR020097">
    <property type="entry name" value="PsdUridine_synth_TruA_a/b_dom"/>
</dbReference>
<dbReference type="InterPro" id="IPR050510">
    <property type="entry name" value="Cation_transp_ATPase_P-type"/>
</dbReference>
<dbReference type="InterPro" id="IPR020094">
    <property type="entry name" value="TruA/RsuA/RluB/E/F_N"/>
</dbReference>
<evidence type="ECO:0000256" key="7">
    <source>
        <dbReference type="ARBA" id="ARBA00022989"/>
    </source>
</evidence>
<evidence type="ECO:0000256" key="9">
    <source>
        <dbReference type="ARBA" id="ARBA00023235"/>
    </source>
</evidence>
<evidence type="ECO:0000256" key="6">
    <source>
        <dbReference type="ARBA" id="ARBA00022967"/>
    </source>
</evidence>
<dbReference type="InterPro" id="IPR023298">
    <property type="entry name" value="ATPase_P-typ_TM_dom_sf"/>
</dbReference>
<dbReference type="Gene3D" id="2.70.150.10">
    <property type="entry name" value="Calcium-transporting ATPase, cytoplasmic transduction domain A"/>
    <property type="match status" value="1"/>
</dbReference>
<dbReference type="SUPFAM" id="SSF55120">
    <property type="entry name" value="Pseudouridine synthase"/>
    <property type="match status" value="1"/>
</dbReference>
<evidence type="ECO:0000256" key="1">
    <source>
        <dbReference type="ARBA" id="ARBA00004651"/>
    </source>
</evidence>
<dbReference type="SUPFAM" id="SSF56784">
    <property type="entry name" value="HAD-like"/>
    <property type="match status" value="1"/>
</dbReference>
<dbReference type="InterPro" id="IPR018303">
    <property type="entry name" value="ATPase_P-typ_P_site"/>
</dbReference>
<evidence type="ECO:0000259" key="14">
    <source>
        <dbReference type="Pfam" id="PF01416"/>
    </source>
</evidence>
<dbReference type="GO" id="GO:0001522">
    <property type="term" value="P:pseudouridine synthesis"/>
    <property type="evidence" value="ECO:0007669"/>
    <property type="project" value="InterPro"/>
</dbReference>
<evidence type="ECO:0000313" key="15">
    <source>
        <dbReference type="EMBL" id="CAE7561200.1"/>
    </source>
</evidence>
<keyword evidence="6" id="KW-1278">Translocase</keyword>
<comment type="subcellular location">
    <subcellularLocation>
        <location evidence="1">Cell membrane</location>
        <topology evidence="1">Multi-pass membrane protein</topology>
    </subcellularLocation>
</comment>
<dbReference type="SUPFAM" id="SSF81653">
    <property type="entry name" value="Calcium ATPase, transduction domain A"/>
    <property type="match status" value="1"/>
</dbReference>
<evidence type="ECO:0000256" key="8">
    <source>
        <dbReference type="ARBA" id="ARBA00023136"/>
    </source>
</evidence>
<organism evidence="15 16">
    <name type="scientific">Symbiodinium necroappetens</name>
    <dbReference type="NCBI Taxonomy" id="1628268"/>
    <lineage>
        <taxon>Eukaryota</taxon>
        <taxon>Sar</taxon>
        <taxon>Alveolata</taxon>
        <taxon>Dinophyceae</taxon>
        <taxon>Suessiales</taxon>
        <taxon>Symbiodiniaceae</taxon>
        <taxon>Symbiodinium</taxon>
    </lineage>
</organism>
<sequence>MSDDGQRLDQEVPPTELVTGDIIFLEPGQRVPADVRIIHCSTGTEVDNAALTGETIPEPRSANAELPAVPATEARCLAFFGTSVLKGTATCVVCATGDGTFLGQIANTMKKGSPRSSLEVQMESFVHTIAKVAGGVAACVLLANLVPPLNTEAVKARASPPWSPTAPTSSSLAAFACTLNVLAVGKKVLHRRNCLRSLLVRPCMAKLPKQSEPLALSECEHDKSEPLVHPVFVSEMVPHLTSSGRFELALIPDPDFPDCQLSVVVRSGEFHKGDPAFLVVVGAQLPENLGKASGWDGLLAESGFVVSLVEDFAPEDALLDPQALTTALKVEGPPTRFRAQSFLLEVGFDGSCYYGSQSTGAEESRPTVLGQIMQSAEKLGWVCAQPGSRTSRSQWACLSRVDAGASARSFLLTTPPLLKPLANELPGPIEAARALSSELPTSIRIHRALLAPRGAHLRHTHNVTREYGYFFPLQWIKGDIEGLREILQHFTGNHCFANFTELKKLEGLKKKIQRSPQLQSWAHSLQSWKRSRRDANYSADAGAISSLQVHGAMRAACERTVLRALVKKIPGTRLACITVQGDGFLYNMVRYIAGSALAVHSGKLAAATLQAALASFLAVDLSEHLAPATGLVLLRQYTEEAWISRRSQEAEASAEDFMKQQLLPRIEGAWRLAPKVRSAAEILENCATALFTQVPEGLLPTVTFSLMIASSRMSRQQVVVKKLDAIESLGCASVFCSDKTGTLTTGEMTVQHVLVPAVGGATLFSMQQLQAEVVRGDVRLQQLAAAALTNNSVQASSGTGNAQVVGSPTEVAICRAAATMLGKPLKEAVTFPPRKDVVFDIPFNSENKWMLTVHKLGSEDPCYEVIVKGAPERVLDLCTANEQIFSNLRDWGYLLWLDGDSVPRTFHAAESSKVVAWQVATSPCKTDPPRPGVREAVEKAHSAGVKVVMVTGDHGDTAKAIPKRLNILSSTAKLCRESERFQVVLGSELDEFLPLDDGFARLESDSKEFWREAVVHTRVFARVSPLHKRIIVQAYQTFGQQGFGDVVAMTGDGVNDAPALKQAEVGIAMGIRGTSVAQDAADIILLDDNFSSAISGMEQGRLASENLQKSIMYTLCSKVPQALPAFFEVFGLPEVLAAVQVLLIDIGTDIWTAVAFAAQGPETSLMNRSPRHPRLERMISSKILLYSYGYIGVLQAVFCWMMYFLATPGIGNLVQAHDDLKDYTQEETILEKRGMTVYYWTLVLGQVAAALASTTKRQPLFGSGGYGFPNQILNITLCCEVVLSLMVMHSSMLRPAFEMERLDFWPSLVLPVVALAGILAVEELGPWKSDVTCKSPHELCMDLLDANLCADKLSEMRSMTARWRTCWLLLLLHVCPSTVLAYPCEAEIASACPDSPKSELVTCLKDASQHETPTEISSECTDFMALNSACADEIEQLCDEEFFAEETMPCLMRYRASDEEISEKCQSVMRWALPADEEEAEAVTDELGMSEKDRQEKEEWREKRKKEREAAIERMKMKEVDAKKEAERRELEKFKEENPEAFADMKRQQAEEQRQQAEQKKRERLMKAAWERKKRIEAGEDPDAESGPSPPSRGPNRKPKASSSWYSTIAALIVLVVIAGIGYVVVTGTGKTAGAGGGRGGKEKKKR</sequence>
<feature type="compositionally biased region" description="Basic and acidic residues" evidence="10">
    <location>
        <begin position="1489"/>
        <end position="1502"/>
    </location>
</feature>
<dbReference type="InterPro" id="IPR044492">
    <property type="entry name" value="P_typ_ATPase_HD_dom"/>
</dbReference>
<keyword evidence="3 11" id="KW-0812">Transmembrane</keyword>
<feature type="transmembrane region" description="Helical" evidence="11">
    <location>
        <begin position="1605"/>
        <end position="1626"/>
    </location>
</feature>
<evidence type="ECO:0000313" key="16">
    <source>
        <dbReference type="Proteomes" id="UP000601435"/>
    </source>
</evidence>
<dbReference type="SUPFAM" id="SSF81665">
    <property type="entry name" value="Calcium ATPase, transmembrane domain M"/>
    <property type="match status" value="1"/>
</dbReference>
<keyword evidence="5" id="KW-0067">ATP-binding</keyword>
<dbReference type="InterPro" id="IPR008250">
    <property type="entry name" value="ATPase_P-typ_transduc_dom_A_sf"/>
</dbReference>
<comment type="caution">
    <text evidence="15">The sequence shown here is derived from an EMBL/GenBank/DDBJ whole genome shotgun (WGS) entry which is preliminary data.</text>
</comment>
<keyword evidence="9" id="KW-0413">Isomerase</keyword>
<evidence type="ECO:0000256" key="4">
    <source>
        <dbReference type="ARBA" id="ARBA00022741"/>
    </source>
</evidence>
<dbReference type="Pfam" id="PF00689">
    <property type="entry name" value="Cation_ATPase_C"/>
    <property type="match status" value="1"/>
</dbReference>
<dbReference type="SFLD" id="SFLDF00027">
    <property type="entry name" value="p-type_atpase"/>
    <property type="match status" value="1"/>
</dbReference>
<dbReference type="Gene3D" id="3.30.70.660">
    <property type="entry name" value="Pseudouridine synthase I, catalytic domain, C-terminal subdomain"/>
    <property type="match status" value="1"/>
</dbReference>
<dbReference type="GO" id="GO:1990573">
    <property type="term" value="P:potassium ion import across plasma membrane"/>
    <property type="evidence" value="ECO:0007669"/>
    <property type="project" value="TreeGrafter"/>
</dbReference>
<dbReference type="GO" id="GO:1902600">
    <property type="term" value="P:proton transmembrane transport"/>
    <property type="evidence" value="ECO:0007669"/>
    <property type="project" value="TreeGrafter"/>
</dbReference>
<feature type="region of interest" description="Disordered" evidence="10">
    <location>
        <begin position="1476"/>
        <end position="1502"/>
    </location>
</feature>
<dbReference type="Gene3D" id="1.20.1110.10">
    <property type="entry name" value="Calcium-transporting ATPase, transmembrane domain"/>
    <property type="match status" value="3"/>
</dbReference>